<dbReference type="AlphaFoldDB" id="H8I953"/>
<dbReference type="InterPro" id="IPR036388">
    <property type="entry name" value="WH-like_DNA-bd_sf"/>
</dbReference>
<dbReference type="RefSeq" id="WP_014404895.1">
    <property type="nucleotide sequence ID" value="NC_017034.1"/>
</dbReference>
<dbReference type="EMBL" id="CP003243">
    <property type="protein sequence ID" value="AFC99056.1"/>
    <property type="molecule type" value="Genomic_DNA"/>
</dbReference>
<proteinExistence type="predicted"/>
<dbReference type="Proteomes" id="UP000005233">
    <property type="component" value="Chromosome"/>
</dbReference>
<dbReference type="Gene3D" id="1.10.10.10">
    <property type="entry name" value="Winged helix-like DNA-binding domain superfamily/Winged helix DNA-binding domain"/>
    <property type="match status" value="1"/>
</dbReference>
<dbReference type="GeneID" id="11970165"/>
<reference evidence="1 2" key="1">
    <citation type="journal article" date="2012" name="J. Bacteriol.">
        <title>Complete genome sequence of a thermophilic methanogen, Methanocella conradii HZ254, isolated from Chinese rice field soil.</title>
        <authorList>
            <person name="Lu Z."/>
            <person name="Lu Y."/>
        </authorList>
    </citation>
    <scope>NUCLEOTIDE SEQUENCE [LARGE SCALE GENOMIC DNA]</scope>
    <source>
        <strain evidence="2">DSM 24694 / JCM 17849 / CGMCC 1.5162 / HZ254</strain>
    </source>
</reference>
<organism evidence="1 2">
    <name type="scientific">Methanocella conradii (strain DSM 24694 / JCM 17849 / CGMCC 1.5162 / HZ254)</name>
    <dbReference type="NCBI Taxonomy" id="1041930"/>
    <lineage>
        <taxon>Archaea</taxon>
        <taxon>Methanobacteriati</taxon>
        <taxon>Methanobacteriota</taxon>
        <taxon>Stenosarchaea group</taxon>
        <taxon>Methanomicrobia</taxon>
        <taxon>Methanocellales</taxon>
        <taxon>Methanocellaceae</taxon>
        <taxon>Methanocella</taxon>
    </lineage>
</organism>
<dbReference type="eggNOG" id="arCOG02611">
    <property type="taxonomic scope" value="Archaea"/>
</dbReference>
<protein>
    <recommendedName>
        <fullName evidence="3">HTH arsR-type domain-containing protein</fullName>
    </recommendedName>
</protein>
<dbReference type="Pfam" id="PF13412">
    <property type="entry name" value="HTH_24"/>
    <property type="match status" value="1"/>
</dbReference>
<dbReference type="CDD" id="cd00090">
    <property type="entry name" value="HTH_ARSR"/>
    <property type="match status" value="1"/>
</dbReference>
<keyword evidence="2" id="KW-1185">Reference proteome</keyword>
<dbReference type="HOGENOM" id="CLU_2257353_0_0_2"/>
<evidence type="ECO:0000313" key="2">
    <source>
        <dbReference type="Proteomes" id="UP000005233"/>
    </source>
</evidence>
<dbReference type="SUPFAM" id="SSF46785">
    <property type="entry name" value="Winged helix' DNA-binding domain"/>
    <property type="match status" value="1"/>
</dbReference>
<dbReference type="InterPro" id="IPR011991">
    <property type="entry name" value="ArsR-like_HTH"/>
</dbReference>
<dbReference type="InterPro" id="IPR036390">
    <property type="entry name" value="WH_DNA-bd_sf"/>
</dbReference>
<name>H8I953_METCZ</name>
<gene>
    <name evidence="1" type="ordered locus">Mtc_0285</name>
</gene>
<sequence>MGKFIRLFASSKGISDKEKLIASYTSNEKYNRLLSTIFDNAGMTNMELSRKFKMNKSSTYWYLKKLIDANIIECRWDSRYKKYYMCPDVRHIIVKYLINESYW</sequence>
<dbReference type="KEGG" id="mez:Mtc_0285"/>
<evidence type="ECO:0008006" key="3">
    <source>
        <dbReference type="Google" id="ProtNLM"/>
    </source>
</evidence>
<accession>H8I953</accession>
<evidence type="ECO:0000313" key="1">
    <source>
        <dbReference type="EMBL" id="AFC99056.1"/>
    </source>
</evidence>